<name>A0A6J7MS35_9ZZZZ</name>
<sequence length="117" mass="14032">MYAMSWGEVELEPEVRDWYMALTEEQQARVRFHIDRLTQLGPLLDEPHTKQLNGKLRELRFYLNSRPTRITYWIASGRRIILLTTFVKTRQRERHEVDRAGRAMQTCIDDDHTLDDD</sequence>
<dbReference type="AlphaFoldDB" id="A0A6J7MS35"/>
<evidence type="ECO:0000313" key="1">
    <source>
        <dbReference type="EMBL" id="CAB4810935.1"/>
    </source>
</evidence>
<dbReference type="InterPro" id="IPR009241">
    <property type="entry name" value="HigB-like"/>
</dbReference>
<dbReference type="InterPro" id="IPR035093">
    <property type="entry name" value="RelE/ParE_toxin_dom_sf"/>
</dbReference>
<dbReference type="EMBL" id="CAFBOG010000102">
    <property type="protein sequence ID" value="CAB4983537.1"/>
    <property type="molecule type" value="Genomic_DNA"/>
</dbReference>
<dbReference type="EMBL" id="CAFAAQ010000101">
    <property type="protein sequence ID" value="CAB4810935.1"/>
    <property type="molecule type" value="Genomic_DNA"/>
</dbReference>
<protein>
    <submittedName>
        <fullName evidence="2">Unannotated protein</fullName>
    </submittedName>
</protein>
<dbReference type="Pfam" id="PF05973">
    <property type="entry name" value="Gp49"/>
    <property type="match status" value="1"/>
</dbReference>
<accession>A0A6J7MS35</accession>
<organism evidence="2">
    <name type="scientific">freshwater metagenome</name>
    <dbReference type="NCBI Taxonomy" id="449393"/>
    <lineage>
        <taxon>unclassified sequences</taxon>
        <taxon>metagenomes</taxon>
        <taxon>ecological metagenomes</taxon>
    </lineage>
</organism>
<evidence type="ECO:0000313" key="2">
    <source>
        <dbReference type="EMBL" id="CAB4983537.1"/>
    </source>
</evidence>
<reference evidence="2" key="1">
    <citation type="submission" date="2020-05" db="EMBL/GenBank/DDBJ databases">
        <authorList>
            <person name="Chiriac C."/>
            <person name="Salcher M."/>
            <person name="Ghai R."/>
            <person name="Kavagutti S V."/>
        </authorList>
    </citation>
    <scope>NUCLEOTIDE SEQUENCE</scope>
</reference>
<dbReference type="Gene3D" id="3.30.2310.20">
    <property type="entry name" value="RelE-like"/>
    <property type="match status" value="1"/>
</dbReference>
<gene>
    <name evidence="1" type="ORF">UFOPK3046_01151</name>
    <name evidence="2" type="ORF">UFOPK3914_01156</name>
</gene>
<proteinExistence type="predicted"/>